<gene>
    <name evidence="1" type="ORF">ACFOWM_03320</name>
</gene>
<proteinExistence type="predicted"/>
<sequence length="232" mass="25976">MISCSIEIGISELTRKEMTSRIKHVGATHQSLLAKAWASVASATPCISFDVAELLLKEIYEQHSANPKAVANILGEHFEYFINKACLYTELKAAEKSVHEIAAKYMGTKKPETHVKVNGAKDFADAFAMLLNTLNEIEEAISKNKEKAAEPIKEGEKKYDLSKYTMVYYITIEQSKTVSSPINFIQEKIKALNELRKSLNVSKIGFRLCTNDISGLQDYLNELRQQVADPVI</sequence>
<reference evidence="2" key="1">
    <citation type="journal article" date="2019" name="Int. J. Syst. Evol. Microbiol.">
        <title>The Global Catalogue of Microorganisms (GCM) 10K type strain sequencing project: providing services to taxonomists for standard genome sequencing and annotation.</title>
        <authorList>
            <consortium name="The Broad Institute Genomics Platform"/>
            <consortium name="The Broad Institute Genome Sequencing Center for Infectious Disease"/>
            <person name="Wu L."/>
            <person name="Ma J."/>
        </authorList>
    </citation>
    <scope>NUCLEOTIDE SEQUENCE [LARGE SCALE GENOMIC DNA]</scope>
    <source>
        <strain evidence="2">CECT 8289</strain>
    </source>
</reference>
<dbReference type="RefSeq" id="WP_379707021.1">
    <property type="nucleotide sequence ID" value="NZ_JBHSCZ010000001.1"/>
</dbReference>
<keyword evidence="2" id="KW-1185">Reference proteome</keyword>
<dbReference type="Proteomes" id="UP001595907">
    <property type="component" value="Unassembled WGS sequence"/>
</dbReference>
<dbReference type="EMBL" id="JBHSCZ010000001">
    <property type="protein sequence ID" value="MFC4261893.1"/>
    <property type="molecule type" value="Genomic_DNA"/>
</dbReference>
<evidence type="ECO:0000313" key="2">
    <source>
        <dbReference type="Proteomes" id="UP001595907"/>
    </source>
</evidence>
<protein>
    <submittedName>
        <fullName evidence="1">Uncharacterized protein</fullName>
    </submittedName>
</protein>
<accession>A0ABV8QQC1</accession>
<name>A0ABV8QQC1_9BACT</name>
<comment type="caution">
    <text evidence="1">The sequence shown here is derived from an EMBL/GenBank/DDBJ whole genome shotgun (WGS) entry which is preliminary data.</text>
</comment>
<organism evidence="1 2">
    <name type="scientific">Ferruginibacter yonginensis</name>
    <dbReference type="NCBI Taxonomy" id="1310416"/>
    <lineage>
        <taxon>Bacteria</taxon>
        <taxon>Pseudomonadati</taxon>
        <taxon>Bacteroidota</taxon>
        <taxon>Chitinophagia</taxon>
        <taxon>Chitinophagales</taxon>
        <taxon>Chitinophagaceae</taxon>
        <taxon>Ferruginibacter</taxon>
    </lineage>
</organism>
<evidence type="ECO:0000313" key="1">
    <source>
        <dbReference type="EMBL" id="MFC4261893.1"/>
    </source>
</evidence>